<name>A0A074MSQ1_ERYLO</name>
<comment type="caution">
    <text evidence="2">The sequence shown here is derived from an EMBL/GenBank/DDBJ whole genome shotgun (WGS) entry which is preliminary data.</text>
</comment>
<dbReference type="Gene3D" id="2.60.40.2700">
    <property type="match status" value="1"/>
</dbReference>
<dbReference type="AlphaFoldDB" id="A0A074MSQ1"/>
<feature type="region of interest" description="Disordered" evidence="1">
    <location>
        <begin position="26"/>
        <end position="52"/>
    </location>
</feature>
<dbReference type="OrthoDB" id="7498487at2"/>
<organism evidence="2 3">
    <name type="scientific">Erythrobacter longus</name>
    <dbReference type="NCBI Taxonomy" id="1044"/>
    <lineage>
        <taxon>Bacteria</taxon>
        <taxon>Pseudomonadati</taxon>
        <taxon>Pseudomonadota</taxon>
        <taxon>Alphaproteobacteria</taxon>
        <taxon>Sphingomonadales</taxon>
        <taxon>Erythrobacteraceae</taxon>
        <taxon>Erythrobacter/Porphyrobacter group</taxon>
        <taxon>Erythrobacter</taxon>
    </lineage>
</organism>
<evidence type="ECO:0000313" key="2">
    <source>
        <dbReference type="EMBL" id="KEO88622.1"/>
    </source>
</evidence>
<dbReference type="eggNOG" id="ENOG502ZZCQ">
    <property type="taxonomic scope" value="Bacteria"/>
</dbReference>
<keyword evidence="3" id="KW-1185">Reference proteome</keyword>
<accession>A0A074MSQ1</accession>
<reference evidence="2 3" key="1">
    <citation type="submission" date="2014-04" db="EMBL/GenBank/DDBJ databases">
        <title>A comprehensive comparison of genomes of Erythrobacter spp. strains.</title>
        <authorList>
            <person name="Zheng Q."/>
        </authorList>
    </citation>
    <scope>NUCLEOTIDE SEQUENCE [LARGE SCALE GENOMIC DNA]</scope>
    <source>
        <strain evidence="2 3">DSM 6997</strain>
    </source>
</reference>
<dbReference type="RefSeq" id="WP_051699360.1">
    <property type="nucleotide sequence ID" value="NZ_JMIW01000009.1"/>
</dbReference>
<dbReference type="STRING" id="1044.EH31_16840"/>
<protein>
    <submittedName>
        <fullName evidence="2">Uncharacterized protein</fullName>
    </submittedName>
</protein>
<proteinExistence type="predicted"/>
<dbReference type="EMBL" id="JMIW01000009">
    <property type="protein sequence ID" value="KEO88622.1"/>
    <property type="molecule type" value="Genomic_DNA"/>
</dbReference>
<sequence>MVGFGFGTGFGNEFSRFAHFSDGQPANQGLKPGSNWDGAPSSGFASVPTDPARTTAKPVCRLLTPPRQTVRIANVIGVFAAANNDGSLIPNLGLSHVDFHCEGNVLRVESPTFRTFERADGSTYEILGWWVTLSKPSGKEGIAHVYAEAVPSDGSMQSRISGPFSYLMASKTFDYDVTVAASGGADFLSMEDAFTHLRAQNAQHPRVRVLESGEYDLGNANRHSPAGWCRIEADAPVTFLQAPPALEGDFTRMRPGMESLHFKGPEITIDFVETLEFYTELEDGEHWLDGIHIVQSRGRENLWRSVPRNIIPALFRNGAWFTDCVVTDVNDVFDKAPLVRGCRTSATWADLAQDALCFVANEVEDHSSAFYYTNVDAMGLTYSGTGTATVSIRNSPRSLVLRVDGVDVASFAFDGSEQAFRDDTNYRVASAVDWVNSQTGWSAALLDDTRAGVSLSPPGTTNGGAQEDIAVPATLPTHFDIHSDIYQLPILPEFRENMVFAFNRLWQIDAQNIFIQDRPGVLDSVVIGNALYNNLGTPDEGLQSDLGGMISHGVFAHNTMATQRALISSDGQGGDIYSLIANNVILRMTVRNGDPIPPALTVRDNHVVQEVGLPAGLEGTSSGGDSTTLFNDAINGDFTPTGDLLINGASPSVANDLVAGSFPEIASKGALAAVATINTGDPLPSWSIAPSITGIAEVGETLTGDDGVIENGAVNDRQWLRGGLAIPGAINTSYTLVADDEATLIAYAVEATGPGGVNFAVSADVGPIAAATGPGDDLVLVDSVQGGGSAGSASATGLIASGANRQVFAMVGAGTSDAVSNIGCVITGTSGTVAMTRVFFSGTQSANPASSLEAFAGFVIDEANLPGDGPYDLVASATGANVPDKVGIVASSVANAPISPTIAFERSASITASASADGTLVLAGLGSSTATSGAAMTGATQVENLFSYGDGIQLGWAMADTGPLTVTNSVNGRNVSALVLFEPAPVT</sequence>
<gene>
    <name evidence="2" type="ORF">EH31_16840</name>
</gene>
<dbReference type="Proteomes" id="UP000027647">
    <property type="component" value="Unassembled WGS sequence"/>
</dbReference>
<evidence type="ECO:0000256" key="1">
    <source>
        <dbReference type="SAM" id="MobiDB-lite"/>
    </source>
</evidence>
<evidence type="ECO:0000313" key="3">
    <source>
        <dbReference type="Proteomes" id="UP000027647"/>
    </source>
</evidence>